<dbReference type="Proteomes" id="UP000653644">
    <property type="component" value="Unassembled WGS sequence"/>
</dbReference>
<evidence type="ECO:0008006" key="3">
    <source>
        <dbReference type="Google" id="ProtNLM"/>
    </source>
</evidence>
<evidence type="ECO:0000313" key="2">
    <source>
        <dbReference type="Proteomes" id="UP000653644"/>
    </source>
</evidence>
<keyword evidence="2" id="KW-1185">Reference proteome</keyword>
<gene>
    <name evidence="1" type="ORF">GCM10010345_65310</name>
</gene>
<sequence length="239" mass="24867">MPVGGSQKSWGSPPSPCLILVPMQVTDHHGALTSPGDAASLHALHGRDTRDCVLAYTHVLGWPTALGHRYNRSAGCTCGASTCPSPGAHPVTEPVMPLTADELAEEIEARPGAGLIAPCVPFNAVSISYPAGMALTLALEQHGVYVPCVQQDHAVAVLFLAPGSGRHLSGQGVIVRSGTSAWTALPPSRNLRWDTLPAADQALPDAAGLITPLHEALRVIPVSDVTNSGAQHRKPPPRL</sequence>
<evidence type="ECO:0000313" key="1">
    <source>
        <dbReference type="EMBL" id="GHA51687.1"/>
    </source>
</evidence>
<proteinExistence type="predicted"/>
<accession>A0ABQ3D1N8</accession>
<organism evidence="1 2">
    <name type="scientific">Streptomyces canarius</name>
    <dbReference type="NCBI Taxonomy" id="285453"/>
    <lineage>
        <taxon>Bacteria</taxon>
        <taxon>Bacillati</taxon>
        <taxon>Actinomycetota</taxon>
        <taxon>Actinomycetes</taxon>
        <taxon>Kitasatosporales</taxon>
        <taxon>Streptomycetaceae</taxon>
        <taxon>Streptomyces</taxon>
    </lineage>
</organism>
<protein>
    <recommendedName>
        <fullName evidence="3">DNA primase</fullName>
    </recommendedName>
</protein>
<comment type="caution">
    <text evidence="1">The sequence shown here is derived from an EMBL/GenBank/DDBJ whole genome shotgun (WGS) entry which is preliminary data.</text>
</comment>
<dbReference type="EMBL" id="BMVN01000030">
    <property type="protein sequence ID" value="GHA51687.1"/>
    <property type="molecule type" value="Genomic_DNA"/>
</dbReference>
<name>A0ABQ3D1N8_9ACTN</name>
<reference evidence="2" key="1">
    <citation type="journal article" date="2019" name="Int. J. Syst. Evol. Microbiol.">
        <title>The Global Catalogue of Microorganisms (GCM) 10K type strain sequencing project: providing services to taxonomists for standard genome sequencing and annotation.</title>
        <authorList>
            <consortium name="The Broad Institute Genomics Platform"/>
            <consortium name="The Broad Institute Genome Sequencing Center for Infectious Disease"/>
            <person name="Wu L."/>
            <person name="Ma J."/>
        </authorList>
    </citation>
    <scope>NUCLEOTIDE SEQUENCE [LARGE SCALE GENOMIC DNA]</scope>
    <source>
        <strain evidence="2">JCM 4733</strain>
    </source>
</reference>